<feature type="region of interest" description="Disordered" evidence="10">
    <location>
        <begin position="1"/>
        <end position="58"/>
    </location>
</feature>
<evidence type="ECO:0000256" key="4">
    <source>
        <dbReference type="ARBA" id="ARBA00008593"/>
    </source>
</evidence>
<feature type="compositionally biased region" description="Basic and acidic residues" evidence="10">
    <location>
        <begin position="1"/>
        <end position="16"/>
    </location>
</feature>
<feature type="compositionally biased region" description="Basic residues" evidence="10">
    <location>
        <begin position="151"/>
        <end position="160"/>
    </location>
</feature>
<dbReference type="Pfam" id="PF03828">
    <property type="entry name" value="PAP_assoc"/>
    <property type="match status" value="1"/>
</dbReference>
<dbReference type="InterPro" id="IPR043519">
    <property type="entry name" value="NT_sf"/>
</dbReference>
<dbReference type="PANTHER" id="PTHR12271">
    <property type="entry name" value="POLY A POLYMERASE CID PAP -RELATED"/>
    <property type="match status" value="1"/>
</dbReference>
<evidence type="ECO:0000259" key="12">
    <source>
        <dbReference type="Pfam" id="PF22600"/>
    </source>
</evidence>
<organism evidence="13 14">
    <name type="scientific">Protomyces lactucae-debilis</name>
    <dbReference type="NCBI Taxonomy" id="2754530"/>
    <lineage>
        <taxon>Eukaryota</taxon>
        <taxon>Fungi</taxon>
        <taxon>Dikarya</taxon>
        <taxon>Ascomycota</taxon>
        <taxon>Taphrinomycotina</taxon>
        <taxon>Taphrinomycetes</taxon>
        <taxon>Taphrinales</taxon>
        <taxon>Protomycetaceae</taxon>
        <taxon>Protomyces</taxon>
    </lineage>
</organism>
<dbReference type="AlphaFoldDB" id="A0A1Y2F966"/>
<dbReference type="GO" id="GO:0010605">
    <property type="term" value="P:negative regulation of macromolecule metabolic process"/>
    <property type="evidence" value="ECO:0007669"/>
    <property type="project" value="UniProtKB-ARBA"/>
</dbReference>
<evidence type="ECO:0000256" key="8">
    <source>
        <dbReference type="ARBA" id="ARBA00022723"/>
    </source>
</evidence>
<dbReference type="SUPFAM" id="SSF81301">
    <property type="entry name" value="Nucleotidyltransferase"/>
    <property type="match status" value="1"/>
</dbReference>
<accession>A0A1Y2F966</accession>
<gene>
    <name evidence="13" type="ORF">BCR37DRAFT_388157</name>
</gene>
<keyword evidence="7" id="KW-0808">Transferase</keyword>
<dbReference type="RefSeq" id="XP_040724327.1">
    <property type="nucleotide sequence ID" value="XM_040870598.1"/>
</dbReference>
<evidence type="ECO:0000256" key="5">
    <source>
        <dbReference type="ARBA" id="ARBA00012388"/>
    </source>
</evidence>
<protein>
    <recommendedName>
        <fullName evidence="5">polynucleotide adenylyltransferase</fullName>
        <ecNumber evidence="5">2.7.7.19</ecNumber>
    </recommendedName>
</protein>
<dbReference type="GO" id="GO:0005737">
    <property type="term" value="C:cytoplasm"/>
    <property type="evidence" value="ECO:0007669"/>
    <property type="project" value="UniProtKB-SubCell"/>
</dbReference>
<name>A0A1Y2F966_PROLT</name>
<dbReference type="CDD" id="cd05402">
    <property type="entry name" value="NT_PAP_TUTase"/>
    <property type="match status" value="1"/>
</dbReference>
<evidence type="ECO:0000256" key="3">
    <source>
        <dbReference type="ARBA" id="ARBA00004496"/>
    </source>
</evidence>
<evidence type="ECO:0000313" key="13">
    <source>
        <dbReference type="EMBL" id="ORY80439.1"/>
    </source>
</evidence>
<dbReference type="GO" id="GO:0046872">
    <property type="term" value="F:metal ion binding"/>
    <property type="evidence" value="ECO:0007669"/>
    <property type="project" value="UniProtKB-KW"/>
</dbReference>
<evidence type="ECO:0000256" key="10">
    <source>
        <dbReference type="SAM" id="MobiDB-lite"/>
    </source>
</evidence>
<feature type="domain" description="Poly(A) RNA polymerase mitochondrial-like central palm" evidence="12">
    <location>
        <begin position="307"/>
        <end position="442"/>
    </location>
</feature>
<evidence type="ECO:0000313" key="14">
    <source>
        <dbReference type="Proteomes" id="UP000193685"/>
    </source>
</evidence>
<dbReference type="GO" id="GO:0031123">
    <property type="term" value="P:RNA 3'-end processing"/>
    <property type="evidence" value="ECO:0007669"/>
    <property type="project" value="TreeGrafter"/>
</dbReference>
<keyword evidence="9" id="KW-0460">Magnesium</keyword>
<evidence type="ECO:0000256" key="6">
    <source>
        <dbReference type="ARBA" id="ARBA00022490"/>
    </source>
</evidence>
<sequence>MSDSSKANKDALDEPSQKPINGSGGGIMTMEVYPSGTTPFSGRPGESGNPMPVQTIDTPYGQFSQVTMKFPGLGREMEQQNQSSSGTSTIQGGVTLKRNELPPEMAHLGNSFQSFTMSFPQIEEHVPVSHKASDVDSPAAQEPAATIAKAKPPRARGKKTKVIEREEDEGLVPPEPPVLLEASNKMLLEVLPSVLERLGSSFDDIGRYEKRAITFMRSMTLLFRFKQAFVHSDIDKQLARLRKEEEDYVKTFGGRLQLLEMAVQCGYLSRTHTKRGDEVYVGTKRGVYLIEPRQRREPLDCGPSGLLESQIRQNFEALRPTAESDRDREEIVLDLQRFLNRHFRAAGLQVELFGSSGNLLYTPRSDLDLCCFYTKLPPPTYVSVRQFANSFRRTGWAKMVECIDHAKVPVVKFVHPPTNLHVDVSIENAIAIENTILIRKYAELDIRFQALAFALKTWCKRRCISNPSEGTLSSYSWTLMLIHFLQHTSPPVLPNLQATDDPTTQLSEYIHSHMGKKVICAYDADPIFRSQNTESVGKLLLGFFHYYAHLFNFKQQVITISHPLRQRPLSKATKAKQPECGAPADWLNKRICIEDPFIRTRNTGVGCAPLLADWTEAELLRAFQILDEGGSFADIVEFCLP</sequence>
<dbReference type="EMBL" id="MCFI01000013">
    <property type="protein sequence ID" value="ORY80439.1"/>
    <property type="molecule type" value="Genomic_DNA"/>
</dbReference>
<dbReference type="Gene3D" id="1.10.1410.10">
    <property type="match status" value="1"/>
</dbReference>
<dbReference type="OrthoDB" id="2274644at2759"/>
<keyword evidence="6" id="KW-0963">Cytoplasm</keyword>
<evidence type="ECO:0000256" key="7">
    <source>
        <dbReference type="ARBA" id="ARBA00022679"/>
    </source>
</evidence>
<dbReference type="Gene3D" id="3.30.460.10">
    <property type="entry name" value="Beta Polymerase, domain 2"/>
    <property type="match status" value="1"/>
</dbReference>
<comment type="subcellular location">
    <subcellularLocation>
        <location evidence="3">Cytoplasm</location>
    </subcellularLocation>
</comment>
<evidence type="ECO:0000256" key="9">
    <source>
        <dbReference type="ARBA" id="ARBA00022842"/>
    </source>
</evidence>
<evidence type="ECO:0000259" key="11">
    <source>
        <dbReference type="Pfam" id="PF03828"/>
    </source>
</evidence>
<comment type="cofactor">
    <cofactor evidence="2">
        <name>Mg(2+)</name>
        <dbReference type="ChEBI" id="CHEBI:18420"/>
    </cofactor>
</comment>
<dbReference type="STRING" id="56484.A0A1Y2F966"/>
<dbReference type="PANTHER" id="PTHR12271:SF40">
    <property type="entry name" value="POLY(A) RNA POLYMERASE GLD2"/>
    <property type="match status" value="1"/>
</dbReference>
<dbReference type="Proteomes" id="UP000193685">
    <property type="component" value="Unassembled WGS sequence"/>
</dbReference>
<comment type="cofactor">
    <cofactor evidence="1">
        <name>Mn(2+)</name>
        <dbReference type="ChEBI" id="CHEBI:29035"/>
    </cofactor>
</comment>
<dbReference type="EC" id="2.7.7.19" evidence="5"/>
<comment type="caution">
    <text evidence="13">The sequence shown here is derived from an EMBL/GenBank/DDBJ whole genome shotgun (WGS) entry which is preliminary data.</text>
</comment>
<proteinExistence type="inferred from homology"/>
<comment type="similarity">
    <text evidence="4">Belongs to the DNA polymerase type-B-like family.</text>
</comment>
<dbReference type="Pfam" id="PF22600">
    <property type="entry name" value="MTPAP-like_central"/>
    <property type="match status" value="1"/>
</dbReference>
<evidence type="ECO:0000256" key="2">
    <source>
        <dbReference type="ARBA" id="ARBA00001946"/>
    </source>
</evidence>
<feature type="domain" description="PAP-associated" evidence="11">
    <location>
        <begin position="535"/>
        <end position="600"/>
    </location>
</feature>
<reference evidence="13 14" key="1">
    <citation type="submission" date="2016-07" db="EMBL/GenBank/DDBJ databases">
        <title>Pervasive Adenine N6-methylation of Active Genes in Fungi.</title>
        <authorList>
            <consortium name="DOE Joint Genome Institute"/>
            <person name="Mondo S.J."/>
            <person name="Dannebaum R.O."/>
            <person name="Kuo R.C."/>
            <person name="Labutti K."/>
            <person name="Haridas S."/>
            <person name="Kuo A."/>
            <person name="Salamov A."/>
            <person name="Ahrendt S.R."/>
            <person name="Lipzen A."/>
            <person name="Sullivan W."/>
            <person name="Andreopoulos W.B."/>
            <person name="Clum A."/>
            <person name="Lindquist E."/>
            <person name="Daum C."/>
            <person name="Ramamoorthy G.K."/>
            <person name="Gryganskyi A."/>
            <person name="Culley D."/>
            <person name="Magnuson J.K."/>
            <person name="James T.Y."/>
            <person name="O'Malley M.A."/>
            <person name="Stajich J.E."/>
            <person name="Spatafora J.W."/>
            <person name="Visel A."/>
            <person name="Grigoriev I.V."/>
        </authorList>
    </citation>
    <scope>NUCLEOTIDE SEQUENCE [LARGE SCALE GENOMIC DNA]</scope>
    <source>
        <strain evidence="13 14">12-1054</strain>
    </source>
</reference>
<dbReference type="GeneID" id="63787197"/>
<evidence type="ECO:0000256" key="1">
    <source>
        <dbReference type="ARBA" id="ARBA00001936"/>
    </source>
</evidence>
<dbReference type="SUPFAM" id="SSF81631">
    <property type="entry name" value="PAP/OAS1 substrate-binding domain"/>
    <property type="match status" value="1"/>
</dbReference>
<dbReference type="GO" id="GO:1990817">
    <property type="term" value="F:poly(A) RNA polymerase activity"/>
    <property type="evidence" value="ECO:0007669"/>
    <property type="project" value="UniProtKB-EC"/>
</dbReference>
<dbReference type="InterPro" id="IPR054708">
    <property type="entry name" value="MTPAP-like_central"/>
</dbReference>
<keyword evidence="14" id="KW-1185">Reference proteome</keyword>
<dbReference type="InterPro" id="IPR002058">
    <property type="entry name" value="PAP_assoc"/>
</dbReference>
<feature type="region of interest" description="Disordered" evidence="10">
    <location>
        <begin position="131"/>
        <end position="161"/>
    </location>
</feature>
<keyword evidence="8" id="KW-0479">Metal-binding</keyword>